<protein>
    <recommendedName>
        <fullName evidence="6">Beta-defensin</fullName>
    </recommendedName>
</protein>
<keyword evidence="6" id="KW-0211">Defensin</keyword>
<keyword evidence="3 6" id="KW-0964">Secreted</keyword>
<evidence type="ECO:0000256" key="5">
    <source>
        <dbReference type="ARBA" id="ARBA00023157"/>
    </source>
</evidence>
<dbReference type="EMBL" id="JAULJE010000004">
    <property type="protein sequence ID" value="KAK1344398.1"/>
    <property type="molecule type" value="Genomic_DNA"/>
</dbReference>
<evidence type="ECO:0000313" key="10">
    <source>
        <dbReference type="Proteomes" id="UP001177744"/>
    </source>
</evidence>
<comment type="subcellular location">
    <subcellularLocation>
        <location evidence="1 6">Secreted</location>
    </subcellularLocation>
</comment>
<comment type="caution">
    <text evidence="9">The sequence shown here is derived from an EMBL/GenBank/DDBJ whole genome shotgun (WGS) entry which is preliminary data.</text>
</comment>
<evidence type="ECO:0000256" key="3">
    <source>
        <dbReference type="ARBA" id="ARBA00022525"/>
    </source>
</evidence>
<keyword evidence="10" id="KW-1185">Reference proteome</keyword>
<dbReference type="GO" id="GO:0005576">
    <property type="term" value="C:extracellular region"/>
    <property type="evidence" value="ECO:0007669"/>
    <property type="project" value="UniProtKB-SubCell"/>
</dbReference>
<evidence type="ECO:0000256" key="4">
    <source>
        <dbReference type="ARBA" id="ARBA00022729"/>
    </source>
</evidence>
<dbReference type="GO" id="GO:0045087">
    <property type="term" value="P:innate immune response"/>
    <property type="evidence" value="ECO:0007669"/>
    <property type="project" value="InterPro"/>
</dbReference>
<evidence type="ECO:0000256" key="1">
    <source>
        <dbReference type="ARBA" id="ARBA00004613"/>
    </source>
</evidence>
<dbReference type="InterPro" id="IPR025933">
    <property type="entry name" value="Beta_defensin_dom"/>
</dbReference>
<proteinExistence type="inferred from homology"/>
<name>A0AA40LUL1_CNENI</name>
<reference evidence="9" key="1">
    <citation type="submission" date="2023-06" db="EMBL/GenBank/DDBJ databases">
        <title>Reference genome for the Northern bat (Eptesicus nilssonii), a most northern bat species.</title>
        <authorList>
            <person name="Laine V.N."/>
            <person name="Pulliainen A.T."/>
            <person name="Lilley T.M."/>
        </authorList>
    </citation>
    <scope>NUCLEOTIDE SEQUENCE</scope>
    <source>
        <strain evidence="9">BLF_Eptnil</strain>
        <tissue evidence="9">Kidney</tissue>
    </source>
</reference>
<keyword evidence="4" id="KW-0732">Signal</keyword>
<dbReference type="GO" id="GO:0042742">
    <property type="term" value="P:defense response to bacterium"/>
    <property type="evidence" value="ECO:0007669"/>
    <property type="project" value="UniProtKB-UniRule"/>
</dbReference>
<evidence type="ECO:0000259" key="8">
    <source>
        <dbReference type="Pfam" id="PF13841"/>
    </source>
</evidence>
<evidence type="ECO:0000313" key="9">
    <source>
        <dbReference type="EMBL" id="KAK1344398.1"/>
    </source>
</evidence>
<dbReference type="Pfam" id="PF13841">
    <property type="entry name" value="Defensin_beta_2"/>
    <property type="match status" value="1"/>
</dbReference>
<comment type="function">
    <text evidence="6">Has antibacterial activity.</text>
</comment>
<dbReference type="AlphaFoldDB" id="A0AA40LUL1"/>
<feature type="region of interest" description="Disordered" evidence="7">
    <location>
        <begin position="119"/>
        <end position="140"/>
    </location>
</feature>
<organism evidence="9 10">
    <name type="scientific">Cnephaeus nilssonii</name>
    <name type="common">Northern bat</name>
    <name type="synonym">Eptesicus nilssonii</name>
    <dbReference type="NCBI Taxonomy" id="3371016"/>
    <lineage>
        <taxon>Eukaryota</taxon>
        <taxon>Metazoa</taxon>
        <taxon>Chordata</taxon>
        <taxon>Craniata</taxon>
        <taxon>Vertebrata</taxon>
        <taxon>Euteleostomi</taxon>
        <taxon>Mammalia</taxon>
        <taxon>Eutheria</taxon>
        <taxon>Laurasiatheria</taxon>
        <taxon>Chiroptera</taxon>
        <taxon>Yangochiroptera</taxon>
        <taxon>Vespertilionidae</taxon>
        <taxon>Cnephaeus</taxon>
    </lineage>
</organism>
<feature type="compositionally biased region" description="Low complexity" evidence="7">
    <location>
        <begin position="121"/>
        <end position="135"/>
    </location>
</feature>
<accession>A0AA40LUL1</accession>
<evidence type="ECO:0000256" key="7">
    <source>
        <dbReference type="SAM" id="MobiDB-lite"/>
    </source>
</evidence>
<comment type="similarity">
    <text evidence="2 6">Belongs to the beta-defensin family.</text>
</comment>
<keyword evidence="6" id="KW-0044">Antibiotic</keyword>
<evidence type="ECO:0000256" key="2">
    <source>
        <dbReference type="ARBA" id="ARBA00007371"/>
    </source>
</evidence>
<dbReference type="Gene3D" id="3.10.360.10">
    <property type="entry name" value="Antimicrobial Peptide, Beta-defensin 2, Chain A"/>
    <property type="match status" value="1"/>
</dbReference>
<gene>
    <name evidence="9" type="ORF">QTO34_014965</name>
</gene>
<keyword evidence="6" id="KW-0929">Antimicrobial</keyword>
<feature type="domain" description="Beta-defensin" evidence="8">
    <location>
        <begin position="7"/>
        <end position="36"/>
    </location>
</feature>
<evidence type="ECO:0000256" key="6">
    <source>
        <dbReference type="RuleBase" id="RU231113"/>
    </source>
</evidence>
<dbReference type="Proteomes" id="UP001177744">
    <property type="component" value="Unassembled WGS sequence"/>
</dbReference>
<sequence length="169" mass="18838">MRFFDEKCFKLQGRCVKSCQKNEELVALCQRALKCCFALQPCSDSDKKEYIKKKPPRTTDGWHLIESCEIPKPTGAWSLDAPTARPQSLPFWRADSQKVQVQPLSWISKEGLLRGRAGAAELEQQGSRQQGLGLRAPDSPSLCERKCHNSAGEDGFVFVQPAGDEDVSP</sequence>
<keyword evidence="5" id="KW-1015">Disulfide bond</keyword>